<dbReference type="InterPro" id="IPR002885">
    <property type="entry name" value="PPR_rpt"/>
</dbReference>
<comment type="similarity">
    <text evidence="1">Belongs to the PPR family. P subfamily.</text>
</comment>
<dbReference type="EMBL" id="VEPZ02000472">
    <property type="protein sequence ID" value="KAE8724226.1"/>
    <property type="molecule type" value="Genomic_DNA"/>
</dbReference>
<dbReference type="AlphaFoldDB" id="A0A6A3C5Y7"/>
<dbReference type="PANTHER" id="PTHR46128:SF211">
    <property type="entry name" value="PENTACOTRIPEPTIDE-REPEAT REGION OF PRORP DOMAIN-CONTAINING PROTEIN"/>
    <property type="match status" value="1"/>
</dbReference>
<feature type="repeat" description="PPR" evidence="3">
    <location>
        <begin position="192"/>
        <end position="226"/>
    </location>
</feature>
<dbReference type="PROSITE" id="PS51375">
    <property type="entry name" value="PPR"/>
    <property type="match status" value="3"/>
</dbReference>
<protein>
    <recommendedName>
        <fullName evidence="6">Pentatricopeptide repeat-containing protein</fullName>
    </recommendedName>
</protein>
<dbReference type="SUPFAM" id="SSF81901">
    <property type="entry name" value="HCP-like"/>
    <property type="match status" value="1"/>
</dbReference>
<dbReference type="InterPro" id="IPR011990">
    <property type="entry name" value="TPR-like_helical_dom_sf"/>
</dbReference>
<accession>A0A6A3C5Y7</accession>
<comment type="caution">
    <text evidence="4">The sequence shown here is derived from an EMBL/GenBank/DDBJ whole genome shotgun (WGS) entry which is preliminary data.</text>
</comment>
<gene>
    <name evidence="4" type="ORF">F3Y22_tig00010533pilonHSYRG00020</name>
</gene>
<name>A0A6A3C5Y7_HIBSY</name>
<evidence type="ECO:0000256" key="3">
    <source>
        <dbReference type="PROSITE-ProRule" id="PRU00708"/>
    </source>
</evidence>
<dbReference type="Pfam" id="PF12854">
    <property type="entry name" value="PPR_1"/>
    <property type="match status" value="1"/>
</dbReference>
<evidence type="ECO:0008006" key="6">
    <source>
        <dbReference type="Google" id="ProtNLM"/>
    </source>
</evidence>
<dbReference type="Gene3D" id="1.25.40.10">
    <property type="entry name" value="Tetratricopeptide repeat domain"/>
    <property type="match status" value="1"/>
</dbReference>
<feature type="repeat" description="PPR" evidence="3">
    <location>
        <begin position="122"/>
        <end position="156"/>
    </location>
</feature>
<dbReference type="InterPro" id="IPR050872">
    <property type="entry name" value="PPR_P_subfamily"/>
</dbReference>
<feature type="repeat" description="PPR" evidence="3">
    <location>
        <begin position="157"/>
        <end position="191"/>
    </location>
</feature>
<organism evidence="4 5">
    <name type="scientific">Hibiscus syriacus</name>
    <name type="common">Rose of Sharon</name>
    <dbReference type="NCBI Taxonomy" id="106335"/>
    <lineage>
        <taxon>Eukaryota</taxon>
        <taxon>Viridiplantae</taxon>
        <taxon>Streptophyta</taxon>
        <taxon>Embryophyta</taxon>
        <taxon>Tracheophyta</taxon>
        <taxon>Spermatophyta</taxon>
        <taxon>Magnoliopsida</taxon>
        <taxon>eudicotyledons</taxon>
        <taxon>Gunneridae</taxon>
        <taxon>Pentapetalae</taxon>
        <taxon>rosids</taxon>
        <taxon>malvids</taxon>
        <taxon>Malvales</taxon>
        <taxon>Malvaceae</taxon>
        <taxon>Malvoideae</taxon>
        <taxon>Hibiscus</taxon>
    </lineage>
</organism>
<dbReference type="Pfam" id="PF13041">
    <property type="entry name" value="PPR_2"/>
    <property type="match status" value="1"/>
</dbReference>
<keyword evidence="2" id="KW-0677">Repeat</keyword>
<dbReference type="PANTHER" id="PTHR46128">
    <property type="entry name" value="MITOCHONDRIAL GROUP I INTRON SPLICING FACTOR CCM1"/>
    <property type="match status" value="1"/>
</dbReference>
<dbReference type="Proteomes" id="UP000436088">
    <property type="component" value="Unassembled WGS sequence"/>
</dbReference>
<evidence type="ECO:0000256" key="1">
    <source>
        <dbReference type="ARBA" id="ARBA00007626"/>
    </source>
</evidence>
<proteinExistence type="inferred from homology"/>
<sequence length="280" mass="31393">MPRRSVGLNSGNIGYAIRIEPQLQSVAASSDDIRSTYIPKKRFYALQPMVADGDGHACDGDETEVIECVEIANDFGESAVCVSFNDSTSDGRGENGTKHPPGKWAEATSLLDRMMDEGVHPNVLTFSSLIEVLCKEKKTEEAISLFELVIQRGTNPNIFAYNCLIHGFCNSSKWTEAASLLNKMMNEEVHPDVVTFNSLINALCKEKRTEEAITMWWTNESETCKTRLFHLPLFDTQGMRFSKQGTTEAAYEVLKLIDHKGVMPNGFTYRMIRMYCVHAK</sequence>
<evidence type="ECO:0000313" key="4">
    <source>
        <dbReference type="EMBL" id="KAE8724226.1"/>
    </source>
</evidence>
<dbReference type="NCBIfam" id="TIGR00756">
    <property type="entry name" value="PPR"/>
    <property type="match status" value="3"/>
</dbReference>
<reference evidence="4" key="1">
    <citation type="submission" date="2019-09" db="EMBL/GenBank/DDBJ databases">
        <title>Draft genome information of white flower Hibiscus syriacus.</title>
        <authorList>
            <person name="Kim Y.-M."/>
        </authorList>
    </citation>
    <scope>NUCLEOTIDE SEQUENCE [LARGE SCALE GENOMIC DNA]</scope>
    <source>
        <strain evidence="4">YM2019G1</strain>
    </source>
</reference>
<evidence type="ECO:0000313" key="5">
    <source>
        <dbReference type="Proteomes" id="UP000436088"/>
    </source>
</evidence>
<keyword evidence="5" id="KW-1185">Reference proteome</keyword>
<evidence type="ECO:0000256" key="2">
    <source>
        <dbReference type="ARBA" id="ARBA00022737"/>
    </source>
</evidence>